<dbReference type="AlphaFoldDB" id="A0A915KTZ4"/>
<dbReference type="Pfam" id="PF14838">
    <property type="entry name" value="INTS5_C"/>
    <property type="match status" value="1"/>
</dbReference>
<evidence type="ECO:0000259" key="2">
    <source>
        <dbReference type="Pfam" id="PF14838"/>
    </source>
</evidence>
<keyword evidence="1" id="KW-0175">Coiled coil</keyword>
<dbReference type="InterPro" id="IPR029444">
    <property type="entry name" value="INTS5_C"/>
</dbReference>
<name>A0A915KTZ4_ROMCU</name>
<accession>A0A915KTZ4</accession>
<keyword evidence="3" id="KW-1185">Reference proteome</keyword>
<feature type="domain" description="Integrator complex subunit 5 C-terminal" evidence="2">
    <location>
        <begin position="122"/>
        <end position="324"/>
    </location>
</feature>
<sequence length="325" mass="37818">MADAANRLKKNRKKQLLKRKNAAAGIKSLEEKKRDQEKRLANLSLIEEHALTLLHSQSSAAFSEMFCKVFFHSLLFNERYKIVLSRRQSPELSLQEPSCSSLPLLIEDPYLGDNYIAPTKLVHSGKLRQLNKPSRASAIDEMKKRRLVNFVDRFCREQKVLDNVSKNDAKDGNSRSYDIEFCRQLSIKLNDYVCHDAIAAEHSWDEWEYTKMNVERFLTTAKRIEELPFSWDLLLIASRGYPALWYSLPLLRSTLASVMVQLEAAIDKKAKISIEINSVLHRWFTVAREGKILADPLVRLYEVIQKVSNYEAFLILLQIWKYFQY</sequence>
<evidence type="ECO:0000313" key="4">
    <source>
        <dbReference type="WBParaSite" id="nRc.2.0.1.t41063-RA"/>
    </source>
</evidence>
<dbReference type="PANTHER" id="PTHR31697">
    <property type="entry name" value="INTEGRATOR COMPLEX SUBUNIT 5"/>
    <property type="match status" value="1"/>
</dbReference>
<dbReference type="WBParaSite" id="nRc.2.0.1.t41063-RA">
    <property type="protein sequence ID" value="nRc.2.0.1.t41063-RA"/>
    <property type="gene ID" value="nRc.2.0.1.g41063"/>
</dbReference>
<feature type="coiled-coil region" evidence="1">
    <location>
        <begin position="19"/>
        <end position="46"/>
    </location>
</feature>
<organism evidence="3 4">
    <name type="scientific">Romanomermis culicivorax</name>
    <name type="common">Nematode worm</name>
    <dbReference type="NCBI Taxonomy" id="13658"/>
    <lineage>
        <taxon>Eukaryota</taxon>
        <taxon>Metazoa</taxon>
        <taxon>Ecdysozoa</taxon>
        <taxon>Nematoda</taxon>
        <taxon>Enoplea</taxon>
        <taxon>Dorylaimia</taxon>
        <taxon>Mermithida</taxon>
        <taxon>Mermithoidea</taxon>
        <taxon>Mermithidae</taxon>
        <taxon>Romanomermis</taxon>
    </lineage>
</organism>
<evidence type="ECO:0000313" key="3">
    <source>
        <dbReference type="Proteomes" id="UP000887565"/>
    </source>
</evidence>
<proteinExistence type="predicted"/>
<protein>
    <submittedName>
        <fullName evidence="4">Integrator complex subunit 5 C-terminal domain-containing protein</fullName>
    </submittedName>
</protein>
<dbReference type="Proteomes" id="UP000887565">
    <property type="component" value="Unplaced"/>
</dbReference>
<reference evidence="4" key="1">
    <citation type="submission" date="2022-11" db="UniProtKB">
        <authorList>
            <consortium name="WormBaseParasite"/>
        </authorList>
    </citation>
    <scope>IDENTIFICATION</scope>
</reference>
<dbReference type="InterPro" id="IPR040316">
    <property type="entry name" value="INTS5"/>
</dbReference>
<evidence type="ECO:0000256" key="1">
    <source>
        <dbReference type="SAM" id="Coils"/>
    </source>
</evidence>
<dbReference type="GO" id="GO:0034472">
    <property type="term" value="P:snRNA 3'-end processing"/>
    <property type="evidence" value="ECO:0007669"/>
    <property type="project" value="TreeGrafter"/>
</dbReference>
<dbReference type="GO" id="GO:0032039">
    <property type="term" value="C:integrator complex"/>
    <property type="evidence" value="ECO:0007669"/>
    <property type="project" value="InterPro"/>
</dbReference>
<dbReference type="PANTHER" id="PTHR31697:SF2">
    <property type="entry name" value="INTEGRATOR COMPLEX SUBUNIT 5"/>
    <property type="match status" value="1"/>
</dbReference>